<dbReference type="AlphaFoldDB" id="Q1IH76"/>
<dbReference type="KEGG" id="aba:Acid345_4775"/>
<keyword evidence="1" id="KW-1133">Transmembrane helix</keyword>
<reference evidence="2 3" key="1">
    <citation type="journal article" date="2009" name="Appl. Environ. Microbiol.">
        <title>Three genomes from the phylum Acidobacteria provide insight into the lifestyles of these microorganisms in soils.</title>
        <authorList>
            <person name="Ward N.L."/>
            <person name="Challacombe J.F."/>
            <person name="Janssen P.H."/>
            <person name="Henrissat B."/>
            <person name="Coutinho P.M."/>
            <person name="Wu M."/>
            <person name="Xie G."/>
            <person name="Haft D.H."/>
            <person name="Sait M."/>
            <person name="Badger J."/>
            <person name="Barabote R.D."/>
            <person name="Bradley B."/>
            <person name="Brettin T.S."/>
            <person name="Brinkac L.M."/>
            <person name="Bruce D."/>
            <person name="Creasy T."/>
            <person name="Daugherty S.C."/>
            <person name="Davidsen T.M."/>
            <person name="DeBoy R.T."/>
            <person name="Detter J.C."/>
            <person name="Dodson R.J."/>
            <person name="Durkin A.S."/>
            <person name="Ganapathy A."/>
            <person name="Gwinn-Giglio M."/>
            <person name="Han C.S."/>
            <person name="Khouri H."/>
            <person name="Kiss H."/>
            <person name="Kothari S.P."/>
            <person name="Madupu R."/>
            <person name="Nelson K.E."/>
            <person name="Nelson W.C."/>
            <person name="Paulsen I."/>
            <person name="Penn K."/>
            <person name="Ren Q."/>
            <person name="Rosovitz M.J."/>
            <person name="Selengut J.D."/>
            <person name="Shrivastava S."/>
            <person name="Sullivan S.A."/>
            <person name="Tapia R."/>
            <person name="Thompson L.S."/>
            <person name="Watkins K.L."/>
            <person name="Yang Q."/>
            <person name="Yu C."/>
            <person name="Zafar N."/>
            <person name="Zhou L."/>
            <person name="Kuske C.R."/>
        </authorList>
    </citation>
    <scope>NUCLEOTIDE SEQUENCE [LARGE SCALE GENOMIC DNA]</scope>
    <source>
        <strain evidence="2 3">Ellin345</strain>
    </source>
</reference>
<keyword evidence="3" id="KW-1185">Reference proteome</keyword>
<proteinExistence type="predicted"/>
<dbReference type="EnsemblBacteria" id="ABF43774">
    <property type="protein sequence ID" value="ABF43774"/>
    <property type="gene ID" value="Acid345_4775"/>
</dbReference>
<evidence type="ECO:0000313" key="3">
    <source>
        <dbReference type="Proteomes" id="UP000002432"/>
    </source>
</evidence>
<evidence type="ECO:0000256" key="1">
    <source>
        <dbReference type="SAM" id="Phobius"/>
    </source>
</evidence>
<organism evidence="2 3">
    <name type="scientific">Koribacter versatilis (strain Ellin345)</name>
    <dbReference type="NCBI Taxonomy" id="204669"/>
    <lineage>
        <taxon>Bacteria</taxon>
        <taxon>Pseudomonadati</taxon>
        <taxon>Acidobacteriota</taxon>
        <taxon>Terriglobia</taxon>
        <taxon>Terriglobales</taxon>
        <taxon>Candidatus Korobacteraceae</taxon>
        <taxon>Candidatus Korobacter</taxon>
    </lineage>
</organism>
<keyword evidence="1" id="KW-0472">Membrane</keyword>
<evidence type="ECO:0000313" key="2">
    <source>
        <dbReference type="EMBL" id="ABF43774.1"/>
    </source>
</evidence>
<gene>
    <name evidence="2" type="ordered locus">Acid345_4775</name>
</gene>
<dbReference type="HOGENOM" id="CLU_694046_0_0_0"/>
<accession>Q1IH76</accession>
<dbReference type="Proteomes" id="UP000002432">
    <property type="component" value="Chromosome"/>
</dbReference>
<keyword evidence="1" id="KW-0812">Transmembrane</keyword>
<protein>
    <submittedName>
        <fullName evidence="2">Uncharacterized protein</fullName>
    </submittedName>
</protein>
<sequence length="397" mass="44421">MSPGTLDRHRVSKNTMAAFRELFPVTTWCWCKLSSRRGRIGLATLALVVLVPAVGFRAEMAIFGQRSSDILRALGDSRLGEPEATTLYRLSRFHPQIHRHGESNCEADECLVIAIPESWMADRLLIPTARVGWRRVSGFWSWWGIRYRTLDAGAEFKSGRLVRFGYRLWISTRELRSPGIISLSATSVARPPGRIDAHDDESPEFRVGHYFKWPKLSLSVYFTAGAPQLLVKHAFHPNFLCVWRWEGCSEAAQILSDSEKDRLSIAAAAVARLASSDPCPLRVLVHRARYADDVLVAHVEAVKGAFDRNEDGTKYRTANVRLVQVLKGSSRVRLNSIGISSEISVDGRRVPNQIADQITAGQTLLLFSGGTDYFELPCEATTVNRNDLADLESELKR</sequence>
<feature type="transmembrane region" description="Helical" evidence="1">
    <location>
        <begin position="40"/>
        <end position="58"/>
    </location>
</feature>
<dbReference type="EMBL" id="CP000360">
    <property type="protein sequence ID" value="ABF43774.1"/>
    <property type="molecule type" value="Genomic_DNA"/>
</dbReference>
<name>Q1IH76_KORVE</name>